<dbReference type="GO" id="GO:0032259">
    <property type="term" value="P:methylation"/>
    <property type="evidence" value="ECO:0007669"/>
    <property type="project" value="UniProtKB-KW"/>
</dbReference>
<keyword evidence="1 5" id="KW-0489">Methyltransferase</keyword>
<name>A0ABP8BBQ4_9ACTN</name>
<evidence type="ECO:0000256" key="4">
    <source>
        <dbReference type="SAM" id="MobiDB-lite"/>
    </source>
</evidence>
<sequence length="305" mass="33083">MDSNLLQVRRGDRFAFGRNWKSFVGLVDEGRVQRAIDSLRATLGVEDLAGRTFLDVGCGSGLFSLAAHRLGARVHSFDVDAEAVESAVRLRHTFAPDASWTIERGSILDAGHLARLGTFDVVYAWGVLHHTGAMWRAFDAAVGLVTPGGLLFVSLYNDQGRQSRMWTAVKRRYNRSGPMTRGALIAGSAAYVYRAWPLVTVARLLQDQTRPAPVRARGMSRWHDMLDWVGGYPFEVSKPEQVLARARAHGLGLLLLKTCAGGLGCNEYLLRRPGGSPGAQEPMDPAGDLAHLGGTGDQPSQGHPG</sequence>
<dbReference type="PANTHER" id="PTHR43464:SF19">
    <property type="entry name" value="UBIQUINONE BIOSYNTHESIS O-METHYLTRANSFERASE, MITOCHONDRIAL"/>
    <property type="match status" value="1"/>
</dbReference>
<dbReference type="Gene3D" id="3.40.50.150">
    <property type="entry name" value="Vaccinia Virus protein VP39"/>
    <property type="match status" value="1"/>
</dbReference>
<gene>
    <name evidence="5" type="ORF">GCM10022252_57530</name>
</gene>
<protein>
    <submittedName>
        <fullName evidence="5">Class I SAM-dependent methyltransferase</fullName>
    </submittedName>
</protein>
<keyword evidence="3" id="KW-0949">S-adenosyl-L-methionine</keyword>
<accession>A0ABP8BBQ4</accession>
<evidence type="ECO:0000256" key="3">
    <source>
        <dbReference type="ARBA" id="ARBA00022691"/>
    </source>
</evidence>
<dbReference type="Proteomes" id="UP001501251">
    <property type="component" value="Unassembled WGS sequence"/>
</dbReference>
<evidence type="ECO:0000256" key="2">
    <source>
        <dbReference type="ARBA" id="ARBA00022679"/>
    </source>
</evidence>
<reference evidence="6" key="1">
    <citation type="journal article" date="2019" name="Int. J. Syst. Evol. Microbiol.">
        <title>The Global Catalogue of Microorganisms (GCM) 10K type strain sequencing project: providing services to taxonomists for standard genome sequencing and annotation.</title>
        <authorList>
            <consortium name="The Broad Institute Genomics Platform"/>
            <consortium name="The Broad Institute Genome Sequencing Center for Infectious Disease"/>
            <person name="Wu L."/>
            <person name="Ma J."/>
        </authorList>
    </citation>
    <scope>NUCLEOTIDE SEQUENCE [LARGE SCALE GENOMIC DNA]</scope>
    <source>
        <strain evidence="6">JCM 17388</strain>
    </source>
</reference>
<keyword evidence="2" id="KW-0808">Transferase</keyword>
<dbReference type="EMBL" id="BAABAQ010000012">
    <property type="protein sequence ID" value="GAA4201994.1"/>
    <property type="molecule type" value="Genomic_DNA"/>
</dbReference>
<evidence type="ECO:0000256" key="1">
    <source>
        <dbReference type="ARBA" id="ARBA00022603"/>
    </source>
</evidence>
<organism evidence="5 6">
    <name type="scientific">Streptosporangium oxazolinicum</name>
    <dbReference type="NCBI Taxonomy" id="909287"/>
    <lineage>
        <taxon>Bacteria</taxon>
        <taxon>Bacillati</taxon>
        <taxon>Actinomycetota</taxon>
        <taxon>Actinomycetes</taxon>
        <taxon>Streptosporangiales</taxon>
        <taxon>Streptosporangiaceae</taxon>
        <taxon>Streptosporangium</taxon>
    </lineage>
</organism>
<evidence type="ECO:0000313" key="5">
    <source>
        <dbReference type="EMBL" id="GAA4201994.1"/>
    </source>
</evidence>
<dbReference type="Pfam" id="PF13489">
    <property type="entry name" value="Methyltransf_23"/>
    <property type="match status" value="1"/>
</dbReference>
<dbReference type="InterPro" id="IPR029063">
    <property type="entry name" value="SAM-dependent_MTases_sf"/>
</dbReference>
<dbReference type="GO" id="GO:0008168">
    <property type="term" value="F:methyltransferase activity"/>
    <property type="evidence" value="ECO:0007669"/>
    <property type="project" value="UniProtKB-KW"/>
</dbReference>
<dbReference type="CDD" id="cd02440">
    <property type="entry name" value="AdoMet_MTases"/>
    <property type="match status" value="1"/>
</dbReference>
<evidence type="ECO:0000313" key="6">
    <source>
        <dbReference type="Proteomes" id="UP001501251"/>
    </source>
</evidence>
<proteinExistence type="predicted"/>
<dbReference type="SUPFAM" id="SSF53335">
    <property type="entry name" value="S-adenosyl-L-methionine-dependent methyltransferases"/>
    <property type="match status" value="1"/>
</dbReference>
<dbReference type="PANTHER" id="PTHR43464">
    <property type="entry name" value="METHYLTRANSFERASE"/>
    <property type="match status" value="1"/>
</dbReference>
<comment type="caution">
    <text evidence="5">The sequence shown here is derived from an EMBL/GenBank/DDBJ whole genome shotgun (WGS) entry which is preliminary data.</text>
</comment>
<feature type="region of interest" description="Disordered" evidence="4">
    <location>
        <begin position="274"/>
        <end position="305"/>
    </location>
</feature>
<dbReference type="RefSeq" id="WP_344921230.1">
    <property type="nucleotide sequence ID" value="NZ_BAABAQ010000012.1"/>
</dbReference>
<keyword evidence="6" id="KW-1185">Reference proteome</keyword>